<dbReference type="eggNOG" id="ENOG5033IV8">
    <property type="taxonomic scope" value="Bacteria"/>
</dbReference>
<name>Q21GA8_SACD2</name>
<dbReference type="EMBL" id="CP000282">
    <property type="protein sequence ID" value="ABD82271.1"/>
    <property type="molecule type" value="Genomic_DNA"/>
</dbReference>
<feature type="chain" id="PRO_5004199982" evidence="1">
    <location>
        <begin position="19"/>
        <end position="100"/>
    </location>
</feature>
<dbReference type="STRING" id="203122.Sde_3014"/>
<dbReference type="Proteomes" id="UP000001947">
    <property type="component" value="Chromosome"/>
</dbReference>
<dbReference type="AlphaFoldDB" id="Q21GA8"/>
<dbReference type="KEGG" id="sde:Sde_3014"/>
<protein>
    <submittedName>
        <fullName evidence="2">Uncharacterized protein</fullName>
    </submittedName>
</protein>
<gene>
    <name evidence="2" type="ordered locus">Sde_3014</name>
</gene>
<accession>Q21GA8</accession>
<dbReference type="HOGENOM" id="CLU_179398_0_0_6"/>
<keyword evidence="3" id="KW-1185">Reference proteome</keyword>
<reference evidence="2 3" key="1">
    <citation type="journal article" date="2008" name="PLoS Genet.">
        <title>Complete genome sequence of the complex carbohydrate-degrading marine bacterium, Saccharophagus degradans strain 2-40 T.</title>
        <authorList>
            <person name="Weiner R.M."/>
            <person name="Taylor L.E.II."/>
            <person name="Henrissat B."/>
            <person name="Hauser L."/>
            <person name="Land M."/>
            <person name="Coutinho P.M."/>
            <person name="Rancurel C."/>
            <person name="Saunders E.H."/>
            <person name="Longmire A.G."/>
            <person name="Zhang H."/>
            <person name="Bayer E.A."/>
            <person name="Gilbert H.J."/>
            <person name="Larimer F."/>
            <person name="Zhulin I.B."/>
            <person name="Ekborg N.A."/>
            <person name="Lamed R."/>
            <person name="Richardson P.M."/>
            <person name="Borovok I."/>
            <person name="Hutcheson S."/>
        </authorList>
    </citation>
    <scope>NUCLEOTIDE SEQUENCE [LARGE SCALE GENOMIC DNA]</scope>
    <source>
        <strain evidence="3">2-40 / ATCC 43961 / DSM 17024</strain>
    </source>
</reference>
<sequence>MKFLCVMVLMMFPLEVYAVDCAAGKVKRLQPEAGGNILIFIENQNWHLLGNSKDPGVKEMFALALAAQAQDKPVIIRFLGAFDCSAYETSTPAYMLRLDA</sequence>
<organism evidence="2 3">
    <name type="scientific">Saccharophagus degradans (strain 2-40 / ATCC 43961 / DSM 17024)</name>
    <dbReference type="NCBI Taxonomy" id="203122"/>
    <lineage>
        <taxon>Bacteria</taxon>
        <taxon>Pseudomonadati</taxon>
        <taxon>Pseudomonadota</taxon>
        <taxon>Gammaproteobacteria</taxon>
        <taxon>Cellvibrionales</taxon>
        <taxon>Cellvibrionaceae</taxon>
        <taxon>Saccharophagus</taxon>
    </lineage>
</organism>
<evidence type="ECO:0000313" key="2">
    <source>
        <dbReference type="EMBL" id="ABD82271.1"/>
    </source>
</evidence>
<evidence type="ECO:0000256" key="1">
    <source>
        <dbReference type="SAM" id="SignalP"/>
    </source>
</evidence>
<proteinExistence type="predicted"/>
<dbReference type="OrthoDB" id="7067496at2"/>
<keyword evidence="1" id="KW-0732">Signal</keyword>
<feature type="signal peptide" evidence="1">
    <location>
        <begin position="1"/>
        <end position="18"/>
    </location>
</feature>
<evidence type="ECO:0000313" key="3">
    <source>
        <dbReference type="Proteomes" id="UP000001947"/>
    </source>
</evidence>